<dbReference type="Gene3D" id="3.60.21.10">
    <property type="match status" value="1"/>
</dbReference>
<evidence type="ECO:0000256" key="1">
    <source>
        <dbReference type="ARBA" id="ARBA00022801"/>
    </source>
</evidence>
<organism evidence="3 4">
    <name type="scientific">Cytobacillus kochii</name>
    <dbReference type="NCBI Taxonomy" id="859143"/>
    <lineage>
        <taxon>Bacteria</taxon>
        <taxon>Bacillati</taxon>
        <taxon>Bacillota</taxon>
        <taxon>Bacilli</taxon>
        <taxon>Bacillales</taxon>
        <taxon>Bacillaceae</taxon>
        <taxon>Cytobacillus</taxon>
    </lineage>
</organism>
<dbReference type="RefSeq" id="WP_095369918.1">
    <property type="nucleotide sequence ID" value="NZ_CP022983.1"/>
</dbReference>
<dbReference type="AlphaFoldDB" id="A0A248TDV1"/>
<evidence type="ECO:0000313" key="3">
    <source>
        <dbReference type="EMBL" id="ASV66343.1"/>
    </source>
</evidence>
<proteinExistence type="predicted"/>
<dbReference type="InterPro" id="IPR029052">
    <property type="entry name" value="Metallo-depent_PP-like"/>
</dbReference>
<feature type="domain" description="Calcineurin-like phosphoesterase" evidence="2">
    <location>
        <begin position="4"/>
        <end position="200"/>
    </location>
</feature>
<keyword evidence="4" id="KW-1185">Reference proteome</keyword>
<keyword evidence="3" id="KW-0269">Exonuclease</keyword>
<dbReference type="CDD" id="cd00840">
    <property type="entry name" value="MPP_Mre11_N"/>
    <property type="match status" value="1"/>
</dbReference>
<dbReference type="PANTHER" id="PTHR30337">
    <property type="entry name" value="COMPONENT OF ATP-DEPENDENT DSDNA EXONUCLEASE"/>
    <property type="match status" value="1"/>
</dbReference>
<dbReference type="GO" id="GO:0004527">
    <property type="term" value="F:exonuclease activity"/>
    <property type="evidence" value="ECO:0007669"/>
    <property type="project" value="UniProtKB-KW"/>
</dbReference>
<dbReference type="Pfam" id="PF00149">
    <property type="entry name" value="Metallophos"/>
    <property type="match status" value="1"/>
</dbReference>
<dbReference type="PIRSF" id="PIRSF033091">
    <property type="entry name" value="Pesterase_YhaO"/>
    <property type="match status" value="1"/>
</dbReference>
<keyword evidence="1" id="KW-0378">Hydrolase</keyword>
<dbReference type="EMBL" id="CP022983">
    <property type="protein sequence ID" value="ASV66343.1"/>
    <property type="molecule type" value="Genomic_DNA"/>
</dbReference>
<dbReference type="Proteomes" id="UP000215137">
    <property type="component" value="Chromosome"/>
</dbReference>
<name>A0A248TDV1_9BACI</name>
<keyword evidence="3" id="KW-0540">Nuclease</keyword>
<evidence type="ECO:0000259" key="2">
    <source>
        <dbReference type="Pfam" id="PF00149"/>
    </source>
</evidence>
<accession>A0A248TDV1</accession>
<gene>
    <name evidence="3" type="ORF">CKF48_02700</name>
</gene>
<dbReference type="OrthoDB" id="9773856at2"/>
<dbReference type="PANTHER" id="PTHR30337:SF7">
    <property type="entry name" value="PHOSPHOESTERASE"/>
    <property type="match status" value="1"/>
</dbReference>
<dbReference type="SUPFAM" id="SSF56300">
    <property type="entry name" value="Metallo-dependent phosphatases"/>
    <property type="match status" value="1"/>
</dbReference>
<dbReference type="InterPro" id="IPR014576">
    <property type="entry name" value="Pesterase_YhaO"/>
</dbReference>
<reference evidence="3 4" key="1">
    <citation type="submission" date="2017-08" db="EMBL/GenBank/DDBJ databases">
        <title>Complete Genome Sequence of Bacillus kochii Oregon-R-modENCODE STRAIN BDGP4, isolated from Drosophila melanogaster gut.</title>
        <authorList>
            <person name="Wan K.H."/>
            <person name="Yu C."/>
            <person name="Park S."/>
            <person name="Hammonds A.S."/>
            <person name="Booth B.W."/>
            <person name="Celniker S.E."/>
        </authorList>
    </citation>
    <scope>NUCLEOTIDE SEQUENCE [LARGE SCALE GENOMIC DNA]</scope>
    <source>
        <strain evidence="3 4">BDGP4</strain>
    </source>
</reference>
<dbReference type="KEGG" id="bko:CKF48_02700"/>
<sequence length="407" mass="47395">MEPIKFIHAADLHLDSPMVGLKDLPDFIFERLKESTFRSFIKLIDVAISEKVDFVILAGDLYDASDRSIKAQNILREQMLRLHKARIRAFIVHGNHDHLGGEWIKLTMPENVFIFGEIPEVTRFKKNDTIIHLYGFSYKERHVDERMVQLYQKEEAAGYHIGILHGNLEGLTEHGNYAPFTISDLIEKQFDYWALGHIHKRAEINTVPPIIYPGNIQGRHKKETGIKGCYLIELQEHICEKRFIETNDVVWDEVVLDCSSFNSFEVLLSNCIKLLESKRREGKAIILKLELQHLSMSEIEEKAFRSGELIEFLQETERIQQSFVWVNELKVKKQLVWDEESLRSQSPFYKEMLDIANEEIVLKALSPLYRHKQASRWIDEISQTDQKEIVADAKQLLLELLVEGVNE</sequence>
<protein>
    <submittedName>
        <fullName evidence="3">DNA repair exonuclease</fullName>
    </submittedName>
</protein>
<dbReference type="InterPro" id="IPR004843">
    <property type="entry name" value="Calcineurin-like_PHP"/>
</dbReference>
<dbReference type="InterPro" id="IPR050535">
    <property type="entry name" value="DNA_Repair-Maintenance_Comp"/>
</dbReference>
<dbReference type="InterPro" id="IPR041796">
    <property type="entry name" value="Mre11_N"/>
</dbReference>
<evidence type="ECO:0000313" key="4">
    <source>
        <dbReference type="Proteomes" id="UP000215137"/>
    </source>
</evidence>